<reference evidence="5" key="1">
    <citation type="submission" date="2023-03" db="EMBL/GenBank/DDBJ databases">
        <authorList>
            <person name="Shen W."/>
            <person name="Cai J."/>
        </authorList>
    </citation>
    <scope>NUCLEOTIDE SEQUENCE</scope>
    <source>
        <strain evidence="5">P69-2</strain>
    </source>
</reference>
<comment type="caution">
    <text evidence="5">The sequence shown here is derived from an EMBL/GenBank/DDBJ whole genome shotgun (WGS) entry which is preliminary data.</text>
</comment>
<evidence type="ECO:0000256" key="1">
    <source>
        <dbReference type="ARBA" id="ARBA00022603"/>
    </source>
</evidence>
<dbReference type="GO" id="GO:0003676">
    <property type="term" value="F:nucleic acid binding"/>
    <property type="evidence" value="ECO:0007669"/>
    <property type="project" value="InterPro"/>
</dbReference>
<sequence>MTEKTINTTKNPTKYKTILADPPWDIQQKGKSRGAIKHYNLMTLERIKAMPISDLTEENAHCWLWVTNATLEAGFDVLRAWGFEPRSIYTWVKPRLGLGVYLRNSTEHLLLGTRGKAPIQFKGQMNWGFMPLQDHSHKPEEVYGIIERCSEGNYLELFARRPRHGWDIWGNEVASDVKIRDFPVPAYKVNAKDFTEMEREDG</sequence>
<dbReference type="EMBL" id="JARQAI010000039">
    <property type="protein sequence ID" value="MDT2738243.1"/>
    <property type="molecule type" value="Genomic_DNA"/>
</dbReference>
<dbReference type="PANTHER" id="PTHR12829:SF7">
    <property type="entry name" value="N6-ADENOSINE-METHYLTRANSFERASE CATALYTIC SUBUNIT"/>
    <property type="match status" value="1"/>
</dbReference>
<name>A0AAE4L3R1_9ENTE</name>
<dbReference type="GO" id="GO:0032259">
    <property type="term" value="P:methylation"/>
    <property type="evidence" value="ECO:0007669"/>
    <property type="project" value="UniProtKB-KW"/>
</dbReference>
<keyword evidence="3" id="KW-0949">S-adenosyl-L-methionine</keyword>
<evidence type="ECO:0000256" key="4">
    <source>
        <dbReference type="PROSITE-ProRule" id="PRU00489"/>
    </source>
</evidence>
<dbReference type="PROSITE" id="PS00092">
    <property type="entry name" value="N6_MTASE"/>
    <property type="match status" value="1"/>
</dbReference>
<dbReference type="PANTHER" id="PTHR12829">
    <property type="entry name" value="N6-ADENOSINE-METHYLTRANSFERASE"/>
    <property type="match status" value="1"/>
</dbReference>
<evidence type="ECO:0000313" key="6">
    <source>
        <dbReference type="Proteomes" id="UP001180842"/>
    </source>
</evidence>
<dbReference type="GO" id="GO:0008168">
    <property type="term" value="F:methyltransferase activity"/>
    <property type="evidence" value="ECO:0007669"/>
    <property type="project" value="UniProtKB-KW"/>
</dbReference>
<dbReference type="PROSITE" id="PS51143">
    <property type="entry name" value="MT_A70"/>
    <property type="match status" value="1"/>
</dbReference>
<keyword evidence="2" id="KW-0808">Transferase</keyword>
<dbReference type="InterPro" id="IPR007757">
    <property type="entry name" value="MT-A70-like"/>
</dbReference>
<dbReference type="RefSeq" id="WP_010826071.1">
    <property type="nucleotide sequence ID" value="NZ_BAAAXL010000006.1"/>
</dbReference>
<accession>A0AAE4L3R1</accession>
<dbReference type="Proteomes" id="UP001180842">
    <property type="component" value="Unassembled WGS sequence"/>
</dbReference>
<keyword evidence="1 5" id="KW-0489">Methyltransferase</keyword>
<evidence type="ECO:0000256" key="3">
    <source>
        <dbReference type="ARBA" id="ARBA00022691"/>
    </source>
</evidence>
<proteinExistence type="inferred from homology"/>
<comment type="similarity">
    <text evidence="4">Belongs to the MT-A70-like family.</text>
</comment>
<dbReference type="Gene3D" id="3.40.50.150">
    <property type="entry name" value="Vaccinia Virus protein VP39"/>
    <property type="match status" value="1"/>
</dbReference>
<dbReference type="SUPFAM" id="SSF53335">
    <property type="entry name" value="S-adenosyl-L-methionine-dependent methyltransferases"/>
    <property type="match status" value="1"/>
</dbReference>
<organism evidence="5 6">
    <name type="scientific">Enterococcus pseudoavium</name>
    <dbReference type="NCBI Taxonomy" id="44007"/>
    <lineage>
        <taxon>Bacteria</taxon>
        <taxon>Bacillati</taxon>
        <taxon>Bacillota</taxon>
        <taxon>Bacilli</taxon>
        <taxon>Lactobacillales</taxon>
        <taxon>Enterococcaceae</taxon>
        <taxon>Enterococcus</taxon>
    </lineage>
</organism>
<dbReference type="Pfam" id="PF05063">
    <property type="entry name" value="MT-A70"/>
    <property type="match status" value="1"/>
</dbReference>
<dbReference type="GeneID" id="301214010"/>
<gene>
    <name evidence="5" type="ORF">P7H00_14130</name>
</gene>
<protein>
    <submittedName>
        <fullName evidence="5">MT-A70 family methyltransferase</fullName>
    </submittedName>
</protein>
<dbReference type="AlphaFoldDB" id="A0AAE4L3R1"/>
<evidence type="ECO:0000256" key="2">
    <source>
        <dbReference type="ARBA" id="ARBA00022679"/>
    </source>
</evidence>
<evidence type="ECO:0000313" key="5">
    <source>
        <dbReference type="EMBL" id="MDT2738243.1"/>
    </source>
</evidence>
<dbReference type="InterPro" id="IPR002052">
    <property type="entry name" value="DNA_methylase_N6_adenine_CS"/>
</dbReference>
<dbReference type="InterPro" id="IPR029063">
    <property type="entry name" value="SAM-dependent_MTases_sf"/>
</dbReference>